<dbReference type="InterPro" id="IPR045058">
    <property type="entry name" value="GIMA/IAN/Toc"/>
</dbReference>
<keyword evidence="2" id="KW-0547">Nucleotide-binding</keyword>
<protein>
    <submittedName>
        <fullName evidence="6">GTPase IMAP family member 7</fullName>
    </submittedName>
</protein>
<dbReference type="PANTHER" id="PTHR10903:SF188">
    <property type="entry name" value="GTPASE IMAP FAMILY MEMBER 2-LIKE-RELATED"/>
    <property type="match status" value="1"/>
</dbReference>
<dbReference type="PROSITE" id="PS51720">
    <property type="entry name" value="G_AIG1"/>
    <property type="match status" value="1"/>
</dbReference>
<gene>
    <name evidence="6" type="ORF">D4764_18G0001760</name>
</gene>
<reference evidence="6 7" key="1">
    <citation type="submission" date="2019-04" db="EMBL/GenBank/DDBJ databases">
        <title>Chromosome genome assembly for Takifugu flavidus.</title>
        <authorList>
            <person name="Xiao S."/>
        </authorList>
    </citation>
    <scope>NUCLEOTIDE SEQUENCE [LARGE SCALE GENOMIC DNA]</scope>
    <source>
        <strain evidence="6">HTHZ2018</strain>
        <tissue evidence="6">Muscle</tissue>
    </source>
</reference>
<evidence type="ECO:0000313" key="6">
    <source>
        <dbReference type="EMBL" id="TWW69370.1"/>
    </source>
</evidence>
<keyword evidence="3" id="KW-0342">GTP-binding</keyword>
<dbReference type="Gene3D" id="3.40.50.300">
    <property type="entry name" value="P-loop containing nucleotide triphosphate hydrolases"/>
    <property type="match status" value="1"/>
</dbReference>
<dbReference type="Pfam" id="PF04548">
    <property type="entry name" value="AIG1"/>
    <property type="match status" value="1"/>
</dbReference>
<proteinExistence type="inferred from homology"/>
<dbReference type="InterPro" id="IPR027417">
    <property type="entry name" value="P-loop_NTPase"/>
</dbReference>
<comment type="similarity">
    <text evidence="1">Belongs to the TRAFAC class TrmE-Era-EngA-EngB-Septin-like GTPase superfamily. AIG1/Toc34/Toc159-like paraseptin GTPase family. IAN subfamily.</text>
</comment>
<dbReference type="FunFam" id="3.40.50.300:FF:000366">
    <property type="entry name" value="GTPase, IMAP family member 2"/>
    <property type="match status" value="1"/>
</dbReference>
<dbReference type="CDD" id="cd01852">
    <property type="entry name" value="AIG1"/>
    <property type="match status" value="1"/>
</dbReference>
<accession>A0A5C6NTE2</accession>
<dbReference type="GO" id="GO:0005525">
    <property type="term" value="F:GTP binding"/>
    <property type="evidence" value="ECO:0007669"/>
    <property type="project" value="UniProtKB-KW"/>
</dbReference>
<dbReference type="AlphaFoldDB" id="A0A5C6NTE2"/>
<evidence type="ECO:0000259" key="5">
    <source>
        <dbReference type="PROSITE" id="PS51720"/>
    </source>
</evidence>
<comment type="caution">
    <text evidence="6">The sequence shown here is derived from an EMBL/GenBank/DDBJ whole genome shotgun (WGS) entry which is preliminary data.</text>
</comment>
<keyword evidence="7" id="KW-1185">Reference proteome</keyword>
<evidence type="ECO:0000256" key="2">
    <source>
        <dbReference type="ARBA" id="ARBA00022741"/>
    </source>
</evidence>
<sequence length="339" mass="36883">MASSQNTAAHEGADPLRIVLLGKTGTGRSSSGNTILGTATFLVGASPSSVTSQCQRETGMVGGRAVCVIDTPGFFHTKLPPEEIMAEVGRCVIMSSPGPHAFLVTLQPSRFTQEEKDTLEGIKAMFGPGAAQFFLVLFTQGDHLQGKSIEDFLAESPGLSEFVNSCHGGYQLFDNYGQDKSTERLQVAQLLKKIDKMVADNKGDYYSNEMFKEAEKTIKQVQDRILGEHFTIQDEREDRKDQGTNGETRKTKEEEEEARKRAERLFWCELASALGRGAAEGAGLVGKDKGKAVKKVKVMEKAAALAASPLSIRSAARVVEGAVREGSKVLYKHRKTLLH</sequence>
<feature type="domain" description="AIG1-type G" evidence="5">
    <location>
        <begin position="13"/>
        <end position="215"/>
    </location>
</feature>
<dbReference type="Proteomes" id="UP000324091">
    <property type="component" value="Chromosome 18"/>
</dbReference>
<dbReference type="EMBL" id="RHFK02000010">
    <property type="protein sequence ID" value="TWW69370.1"/>
    <property type="molecule type" value="Genomic_DNA"/>
</dbReference>
<dbReference type="InterPro" id="IPR006703">
    <property type="entry name" value="G_AIG1"/>
</dbReference>
<evidence type="ECO:0000256" key="3">
    <source>
        <dbReference type="ARBA" id="ARBA00023134"/>
    </source>
</evidence>
<evidence type="ECO:0000313" key="7">
    <source>
        <dbReference type="Proteomes" id="UP000324091"/>
    </source>
</evidence>
<evidence type="ECO:0000256" key="4">
    <source>
        <dbReference type="SAM" id="MobiDB-lite"/>
    </source>
</evidence>
<organism evidence="6 7">
    <name type="scientific">Takifugu flavidus</name>
    <name type="common">sansaifugu</name>
    <dbReference type="NCBI Taxonomy" id="433684"/>
    <lineage>
        <taxon>Eukaryota</taxon>
        <taxon>Metazoa</taxon>
        <taxon>Chordata</taxon>
        <taxon>Craniata</taxon>
        <taxon>Vertebrata</taxon>
        <taxon>Euteleostomi</taxon>
        <taxon>Actinopterygii</taxon>
        <taxon>Neopterygii</taxon>
        <taxon>Teleostei</taxon>
        <taxon>Neoteleostei</taxon>
        <taxon>Acanthomorphata</taxon>
        <taxon>Eupercaria</taxon>
        <taxon>Tetraodontiformes</taxon>
        <taxon>Tetradontoidea</taxon>
        <taxon>Tetraodontidae</taxon>
        <taxon>Takifugu</taxon>
    </lineage>
</organism>
<dbReference type="PANTHER" id="PTHR10903">
    <property type="entry name" value="GTPASE, IMAP FAMILY MEMBER-RELATED"/>
    <property type="match status" value="1"/>
</dbReference>
<name>A0A5C6NTE2_9TELE</name>
<evidence type="ECO:0000256" key="1">
    <source>
        <dbReference type="ARBA" id="ARBA00008535"/>
    </source>
</evidence>
<dbReference type="SUPFAM" id="SSF52540">
    <property type="entry name" value="P-loop containing nucleoside triphosphate hydrolases"/>
    <property type="match status" value="1"/>
</dbReference>
<feature type="region of interest" description="Disordered" evidence="4">
    <location>
        <begin position="230"/>
        <end position="256"/>
    </location>
</feature>